<keyword evidence="8 11" id="KW-0067">ATP-binding</keyword>
<gene>
    <name evidence="11" type="primary">purC</name>
    <name evidence="13" type="ORF">KHC33_06670</name>
</gene>
<dbReference type="InterPro" id="IPR050089">
    <property type="entry name" value="SAICAR_synthetase"/>
</dbReference>
<evidence type="ECO:0000256" key="8">
    <source>
        <dbReference type="ARBA" id="ARBA00022840"/>
    </source>
</evidence>
<sequence>MRGSSVIPAKPLYEGKAKSVYTSENPDELIVVFRNDMTAFNGVKHDLFTDKGRLNATASEFFMKMLEAEGIKTHYIRMSAPDTMIVRRLEMIPLEVIVRNVAAGSMTKKYPVAEGTVLDWPVVTIDYKDDERGDPMINDDLIQVLHILTGDELTQVKKIALLVNTVLTRFFDECGIRLVDFKLEFGKAGGNIFLGDEISMDSMRLWDKETGESFDKDVYRFNKGDVITAYRNVLKRIIPEFSL</sequence>
<dbReference type="Gene3D" id="3.30.200.20">
    <property type="entry name" value="Phosphorylase Kinase, domain 1"/>
    <property type="match status" value="1"/>
</dbReference>
<dbReference type="Pfam" id="PF01259">
    <property type="entry name" value="SAICAR_synt"/>
    <property type="match status" value="1"/>
</dbReference>
<keyword evidence="14" id="KW-1185">Reference proteome</keyword>
<evidence type="ECO:0000256" key="7">
    <source>
        <dbReference type="ARBA" id="ARBA00022755"/>
    </source>
</evidence>
<dbReference type="HAMAP" id="MF_00137">
    <property type="entry name" value="SAICAR_synth"/>
    <property type="match status" value="1"/>
</dbReference>
<dbReference type="PANTHER" id="PTHR43599">
    <property type="entry name" value="MULTIFUNCTIONAL PROTEIN ADE2"/>
    <property type="match status" value="1"/>
</dbReference>
<evidence type="ECO:0000256" key="11">
    <source>
        <dbReference type="HAMAP-Rule" id="MF_00137"/>
    </source>
</evidence>
<evidence type="ECO:0000256" key="2">
    <source>
        <dbReference type="ARBA" id="ARBA00010190"/>
    </source>
</evidence>
<evidence type="ECO:0000256" key="5">
    <source>
        <dbReference type="ARBA" id="ARBA00022598"/>
    </source>
</evidence>
<comment type="pathway">
    <text evidence="1 11">Purine metabolism; IMP biosynthesis via de novo pathway; 5-amino-1-(5-phospho-D-ribosyl)imidazole-4-carboxamide from 5-amino-1-(5-phospho-D-ribosyl)imidazole-4-carboxylate: step 1/2.</text>
</comment>
<evidence type="ECO:0000256" key="1">
    <source>
        <dbReference type="ARBA" id="ARBA00004672"/>
    </source>
</evidence>
<dbReference type="Gene3D" id="3.30.470.20">
    <property type="entry name" value="ATP-grasp fold, B domain"/>
    <property type="match status" value="1"/>
</dbReference>
<dbReference type="KEGG" id="mrtj:KHC33_06670"/>
<keyword evidence="5 11" id="KW-0436">Ligase</keyword>
<organism evidence="13 14">
    <name type="scientific">Methanospirillum purgamenti</name>
    <dbReference type="NCBI Taxonomy" id="2834276"/>
    <lineage>
        <taxon>Archaea</taxon>
        <taxon>Methanobacteriati</taxon>
        <taxon>Methanobacteriota</taxon>
        <taxon>Stenosarchaea group</taxon>
        <taxon>Methanomicrobia</taxon>
        <taxon>Methanomicrobiales</taxon>
        <taxon>Methanospirillaceae</taxon>
        <taxon>Methanospirillum</taxon>
    </lineage>
</organism>
<dbReference type="GO" id="GO:0005524">
    <property type="term" value="F:ATP binding"/>
    <property type="evidence" value="ECO:0007669"/>
    <property type="project" value="UniProtKB-KW"/>
</dbReference>
<evidence type="ECO:0000256" key="9">
    <source>
        <dbReference type="ARBA" id="ARBA00030409"/>
    </source>
</evidence>
<evidence type="ECO:0000256" key="10">
    <source>
        <dbReference type="ARBA" id="ARBA00048475"/>
    </source>
</evidence>
<keyword evidence="6 11" id="KW-0547">Nucleotide-binding</keyword>
<dbReference type="GO" id="GO:0006189">
    <property type="term" value="P:'de novo' IMP biosynthetic process"/>
    <property type="evidence" value="ECO:0007669"/>
    <property type="project" value="UniProtKB-UniRule"/>
</dbReference>
<comment type="catalytic activity">
    <reaction evidence="10 11">
        <text>5-amino-1-(5-phospho-D-ribosyl)imidazole-4-carboxylate + L-aspartate + ATP = (2S)-2-[5-amino-1-(5-phospho-beta-D-ribosyl)imidazole-4-carboxamido]succinate + ADP + phosphate + 2 H(+)</text>
        <dbReference type="Rhea" id="RHEA:22628"/>
        <dbReference type="ChEBI" id="CHEBI:15378"/>
        <dbReference type="ChEBI" id="CHEBI:29991"/>
        <dbReference type="ChEBI" id="CHEBI:30616"/>
        <dbReference type="ChEBI" id="CHEBI:43474"/>
        <dbReference type="ChEBI" id="CHEBI:58443"/>
        <dbReference type="ChEBI" id="CHEBI:77657"/>
        <dbReference type="ChEBI" id="CHEBI:456216"/>
        <dbReference type="EC" id="6.3.2.6"/>
    </reaction>
</comment>
<dbReference type="PANTHER" id="PTHR43599:SF3">
    <property type="entry name" value="SI:DKEY-6E2.2"/>
    <property type="match status" value="1"/>
</dbReference>
<name>A0A8E7B3S6_9EURY</name>
<comment type="similarity">
    <text evidence="2 11">Belongs to the SAICAR synthetase family.</text>
</comment>
<dbReference type="FunFam" id="3.30.200.20:FF:000086">
    <property type="entry name" value="Phosphoribosylaminoimidazole-succinocarboxamide synthase"/>
    <property type="match status" value="1"/>
</dbReference>
<dbReference type="CDD" id="cd01415">
    <property type="entry name" value="SAICAR_synt_PurC"/>
    <property type="match status" value="1"/>
</dbReference>
<dbReference type="InterPro" id="IPR033934">
    <property type="entry name" value="SAICAR_synt_PurC"/>
</dbReference>
<keyword evidence="7 11" id="KW-0658">Purine biosynthesis</keyword>
<dbReference type="GO" id="GO:0009236">
    <property type="term" value="P:cobalamin biosynthetic process"/>
    <property type="evidence" value="ECO:0007669"/>
    <property type="project" value="InterPro"/>
</dbReference>
<dbReference type="Proteomes" id="UP000680656">
    <property type="component" value="Chromosome"/>
</dbReference>
<evidence type="ECO:0000313" key="13">
    <source>
        <dbReference type="EMBL" id="QVV90566.1"/>
    </source>
</evidence>
<dbReference type="PROSITE" id="PS01058">
    <property type="entry name" value="SAICAR_SYNTHETASE_2"/>
    <property type="match status" value="1"/>
</dbReference>
<dbReference type="SUPFAM" id="SSF56104">
    <property type="entry name" value="SAICAR synthase-like"/>
    <property type="match status" value="1"/>
</dbReference>
<evidence type="ECO:0000256" key="6">
    <source>
        <dbReference type="ARBA" id="ARBA00022741"/>
    </source>
</evidence>
<feature type="domain" description="SAICAR synthetase/ADE2 N-terminal" evidence="12">
    <location>
        <begin position="12"/>
        <end position="236"/>
    </location>
</feature>
<evidence type="ECO:0000256" key="4">
    <source>
        <dbReference type="ARBA" id="ARBA00016460"/>
    </source>
</evidence>
<dbReference type="FunFam" id="3.30.470.20:FF:000006">
    <property type="entry name" value="Phosphoribosylaminoimidazole-succinocarboxamide synthase"/>
    <property type="match status" value="1"/>
</dbReference>
<dbReference type="PROSITE" id="PS01057">
    <property type="entry name" value="SAICAR_SYNTHETASE_1"/>
    <property type="match status" value="1"/>
</dbReference>
<dbReference type="InterPro" id="IPR001636">
    <property type="entry name" value="SAICAR_synth"/>
</dbReference>
<dbReference type="AlphaFoldDB" id="A0A8E7B3S6"/>
<proteinExistence type="inferred from homology"/>
<dbReference type="InterPro" id="IPR028923">
    <property type="entry name" value="SAICAR_synt/ADE2_N"/>
</dbReference>
<dbReference type="InterPro" id="IPR018236">
    <property type="entry name" value="SAICAR_synthetase_CS"/>
</dbReference>
<evidence type="ECO:0000259" key="12">
    <source>
        <dbReference type="Pfam" id="PF01259"/>
    </source>
</evidence>
<dbReference type="NCBIfam" id="TIGR00081">
    <property type="entry name" value="purC"/>
    <property type="match status" value="1"/>
</dbReference>
<evidence type="ECO:0000256" key="3">
    <source>
        <dbReference type="ARBA" id="ARBA00012217"/>
    </source>
</evidence>
<reference evidence="13 14" key="1">
    <citation type="submission" date="2021-05" db="EMBL/GenBank/DDBJ databases">
        <title>A novel Methanospirillum isolate from a pyrite-forming mixed culture.</title>
        <authorList>
            <person name="Bunk B."/>
            <person name="Sproer C."/>
            <person name="Spring S."/>
            <person name="Pester M."/>
        </authorList>
    </citation>
    <scope>NUCLEOTIDE SEQUENCE [LARGE SCALE GENOMIC DNA]</scope>
    <source>
        <strain evidence="13 14">J.3.6.1-F.2.7.3</strain>
    </source>
</reference>
<dbReference type="EMBL" id="CP075546">
    <property type="protein sequence ID" value="QVV90566.1"/>
    <property type="molecule type" value="Genomic_DNA"/>
</dbReference>
<protein>
    <recommendedName>
        <fullName evidence="4 11">Phosphoribosylaminoimidazole-succinocarboxamide synthase</fullName>
        <ecNumber evidence="3 11">6.3.2.6</ecNumber>
    </recommendedName>
    <alternativeName>
        <fullName evidence="9 11">SAICAR synthetase</fullName>
    </alternativeName>
</protein>
<dbReference type="EC" id="6.3.2.6" evidence="3 11"/>
<dbReference type="GO" id="GO:0004639">
    <property type="term" value="F:phosphoribosylaminoimidazolesuccinocarboxamide synthase activity"/>
    <property type="evidence" value="ECO:0007669"/>
    <property type="project" value="UniProtKB-UniRule"/>
</dbReference>
<evidence type="ECO:0000313" key="14">
    <source>
        <dbReference type="Proteomes" id="UP000680656"/>
    </source>
</evidence>
<accession>A0A8E7B3S6</accession>
<dbReference type="UniPathway" id="UPA00074">
    <property type="reaction ID" value="UER00131"/>
</dbReference>